<dbReference type="Proteomes" id="UP000037747">
    <property type="component" value="Unassembled WGS sequence"/>
</dbReference>
<proteinExistence type="predicted"/>
<protein>
    <recommendedName>
        <fullName evidence="2">DUF8118 domain-containing protein</fullName>
    </recommendedName>
</protein>
<feature type="region of interest" description="Disordered" evidence="1">
    <location>
        <begin position="1"/>
        <end position="25"/>
    </location>
</feature>
<reference evidence="3 4" key="1">
    <citation type="submission" date="2015-08" db="EMBL/GenBank/DDBJ databases">
        <title>Genomes of Isolates from Cabo Rojo, PR.</title>
        <authorList>
            <person name="Sanchez-Nieves R.L."/>
            <person name="Montalvo-Rodriguez R."/>
        </authorList>
    </citation>
    <scope>NUCLEOTIDE SEQUENCE [LARGE SCALE GENOMIC DNA]</scope>
    <source>
        <strain evidence="3 4">5</strain>
    </source>
</reference>
<dbReference type="InterPro" id="IPR058431">
    <property type="entry name" value="DUF8118"/>
</dbReference>
<evidence type="ECO:0000313" key="3">
    <source>
        <dbReference type="EMBL" id="KOX94243.1"/>
    </source>
</evidence>
<evidence type="ECO:0000256" key="1">
    <source>
        <dbReference type="SAM" id="MobiDB-lite"/>
    </source>
</evidence>
<dbReference type="AlphaFoldDB" id="A0A0N0BPP2"/>
<organism evidence="3 4">
    <name type="scientific">Halorubrum tropicale</name>
    <dbReference type="NCBI Taxonomy" id="1765655"/>
    <lineage>
        <taxon>Archaea</taxon>
        <taxon>Methanobacteriati</taxon>
        <taxon>Methanobacteriota</taxon>
        <taxon>Stenosarchaea group</taxon>
        <taxon>Halobacteria</taxon>
        <taxon>Halobacteriales</taxon>
        <taxon>Haloferacaceae</taxon>
        <taxon>Halorubrum</taxon>
    </lineage>
</organism>
<dbReference type="STRING" id="1765655.AMR74_16060"/>
<accession>A0A0N0BPP2</accession>
<gene>
    <name evidence="3" type="ORF">AMR74_16060</name>
</gene>
<sequence>MRALGDDVDPSLGANAPGPQVATADGGVVVGDANAELVDADAPATWKGPFTEYGRYGEPTGAQYVRCSGCGVEVLEGETEHATHRDGCDGVVEVGR</sequence>
<feature type="domain" description="DUF8118" evidence="2">
    <location>
        <begin position="45"/>
        <end position="88"/>
    </location>
</feature>
<evidence type="ECO:0000313" key="4">
    <source>
        <dbReference type="Proteomes" id="UP000037747"/>
    </source>
</evidence>
<comment type="caution">
    <text evidence="3">The sequence shown here is derived from an EMBL/GenBank/DDBJ whole genome shotgun (WGS) entry which is preliminary data.</text>
</comment>
<dbReference type="Pfam" id="PF26435">
    <property type="entry name" value="DUF8118"/>
    <property type="match status" value="1"/>
</dbReference>
<name>A0A0N0BPP2_9EURY</name>
<dbReference type="EMBL" id="LIST01000010">
    <property type="protein sequence ID" value="KOX94243.1"/>
    <property type="molecule type" value="Genomic_DNA"/>
</dbReference>
<keyword evidence="4" id="KW-1185">Reference proteome</keyword>
<dbReference type="PATRIC" id="fig|1705389.3.peg.1663"/>
<evidence type="ECO:0000259" key="2">
    <source>
        <dbReference type="Pfam" id="PF26435"/>
    </source>
</evidence>